<dbReference type="InterPro" id="IPR032710">
    <property type="entry name" value="NTF2-like_dom_sf"/>
</dbReference>
<evidence type="ECO:0000313" key="2">
    <source>
        <dbReference type="Proteomes" id="UP000184232"/>
    </source>
</evidence>
<protein>
    <submittedName>
        <fullName evidence="1">Putative lumazine-binding</fullName>
    </submittedName>
</protein>
<dbReference type="AlphaFoldDB" id="A0A1M6MED8"/>
<dbReference type="RefSeq" id="WP_072785964.1">
    <property type="nucleotide sequence ID" value="NZ_CP045292.1"/>
</dbReference>
<dbReference type="EMBL" id="FQZH01000007">
    <property type="protein sequence ID" value="SHJ81733.1"/>
    <property type="molecule type" value="Genomic_DNA"/>
</dbReference>
<dbReference type="Gene3D" id="3.10.450.50">
    <property type="match status" value="1"/>
</dbReference>
<gene>
    <name evidence="1" type="ORF">SAMN05444337_2686</name>
</gene>
<proteinExistence type="predicted"/>
<organism evidence="1 2">
    <name type="scientific">Flavobacterium haoranii</name>
    <dbReference type="NCBI Taxonomy" id="683124"/>
    <lineage>
        <taxon>Bacteria</taxon>
        <taxon>Pseudomonadati</taxon>
        <taxon>Bacteroidota</taxon>
        <taxon>Flavobacteriia</taxon>
        <taxon>Flavobacteriales</taxon>
        <taxon>Flavobacteriaceae</taxon>
        <taxon>Flavobacterium</taxon>
    </lineage>
</organism>
<dbReference type="OrthoDB" id="117186at2"/>
<dbReference type="STRING" id="683124.SAMN05444337_2686"/>
<name>A0A1M6MED8_9FLAO</name>
<dbReference type="SUPFAM" id="SSF54427">
    <property type="entry name" value="NTF2-like"/>
    <property type="match status" value="1"/>
</dbReference>
<keyword evidence="2" id="KW-1185">Reference proteome</keyword>
<sequence length="148" mass="16941">MQKVIVFIAVLVSNLILSQNSEPKQVVDDFFFGFHSKDSIALQKVCHANMVLQTVTNANENSRLKTEVVSEFYKSIASIPAEVKVLEKIIDYKVQIDGNMAHVWTPYEFYVNDKLSHIGVNSFTMVLEPNGEWKIVHIIDTRRKKITK</sequence>
<evidence type="ECO:0000313" key="1">
    <source>
        <dbReference type="EMBL" id="SHJ81733.1"/>
    </source>
</evidence>
<reference evidence="1 2" key="1">
    <citation type="submission" date="2016-11" db="EMBL/GenBank/DDBJ databases">
        <authorList>
            <person name="Jaros S."/>
            <person name="Januszkiewicz K."/>
            <person name="Wedrychowicz H."/>
        </authorList>
    </citation>
    <scope>NUCLEOTIDE SEQUENCE [LARGE SCALE GENOMIC DNA]</scope>
    <source>
        <strain evidence="1 2">DSM 22807</strain>
    </source>
</reference>
<accession>A0A1M6MED8</accession>
<dbReference type="Proteomes" id="UP000184232">
    <property type="component" value="Unassembled WGS sequence"/>
</dbReference>